<dbReference type="PROSITE" id="PS00761">
    <property type="entry name" value="SPASE_I_3"/>
    <property type="match status" value="1"/>
</dbReference>
<evidence type="ECO:0000256" key="2">
    <source>
        <dbReference type="ARBA" id="ARBA00022792"/>
    </source>
</evidence>
<feature type="active site" evidence="7">
    <location>
        <position position="32"/>
    </location>
</feature>
<keyword evidence="2" id="KW-0999">Mitochondrion inner membrane</keyword>
<dbReference type="AlphaFoldDB" id="A0A1X0QNS6"/>
<feature type="active site" evidence="7">
    <location>
        <position position="75"/>
    </location>
</feature>
<evidence type="ECO:0000259" key="8">
    <source>
        <dbReference type="Pfam" id="PF10502"/>
    </source>
</evidence>
<dbReference type="Gene3D" id="2.10.109.10">
    <property type="entry name" value="Umud Fragment, subunit A"/>
    <property type="match status" value="1"/>
</dbReference>
<feature type="domain" description="Peptidase S26" evidence="8">
    <location>
        <begin position="3"/>
        <end position="88"/>
    </location>
</feature>
<sequence>MLKTSKLVIQFSCFAHLFNQHVFEMTWCLGPSMLPYFDMEGIVGVEHITQRFRELRIGDVIVCTSPAVPGRAVLKRIIGMPGDNVCVDPTVRDRKYISVPKGHVWVAGDNLSNSFDSRGYGPVPMGLIKGRVFAKVFQDIHIYICLIFLFQTALATASITKGYCCTYYLTKGGYIVYT</sequence>
<dbReference type="CDD" id="cd06530">
    <property type="entry name" value="S26_SPase_I"/>
    <property type="match status" value="1"/>
</dbReference>
<reference evidence="9" key="1">
    <citation type="journal article" date="2016" name="Proc. Natl. Acad. Sci. U.S.A.">
        <title>Lipid metabolic changes in an early divergent fungus govern the establishment of a mutualistic symbiosis with endobacteria.</title>
        <authorList>
            <person name="Lastovetsky O.A."/>
            <person name="Gaspar M.L."/>
            <person name="Mondo S.J."/>
            <person name="LaButti K.M."/>
            <person name="Sandor L."/>
            <person name="Grigoriev I.V."/>
            <person name="Henry S.A."/>
            <person name="Pawlowska T.E."/>
        </authorList>
    </citation>
    <scope>NUCLEOTIDE SEQUENCE [LARGE SCALE GENOMIC DNA]</scope>
    <source>
        <strain evidence="9">ATCC 52814</strain>
    </source>
</reference>
<gene>
    <name evidence="9" type="ORF">BCV72DRAFT_217393</name>
</gene>
<evidence type="ECO:0000256" key="1">
    <source>
        <dbReference type="ARBA" id="ARBA00004273"/>
    </source>
</evidence>
<keyword evidence="4" id="KW-0496">Mitochondrion</keyword>
<dbReference type="VEuPathDB" id="FungiDB:BCV72DRAFT_217393"/>
<dbReference type="InterPro" id="IPR000223">
    <property type="entry name" value="Pept_S26A_signal_pept_1"/>
</dbReference>
<dbReference type="InterPro" id="IPR019533">
    <property type="entry name" value="Peptidase_S26"/>
</dbReference>
<dbReference type="GO" id="GO:0006465">
    <property type="term" value="P:signal peptide processing"/>
    <property type="evidence" value="ECO:0007669"/>
    <property type="project" value="InterPro"/>
</dbReference>
<dbReference type="EMBL" id="KV922141">
    <property type="protein sequence ID" value="ORE01394.1"/>
    <property type="molecule type" value="Genomic_DNA"/>
</dbReference>
<dbReference type="OrthoDB" id="308440at2759"/>
<keyword evidence="5" id="KW-0472">Membrane</keyword>
<accession>A0A1X0QNS6</accession>
<feature type="domain" description="Peptidase S26" evidence="8">
    <location>
        <begin position="97"/>
        <end position="136"/>
    </location>
</feature>
<dbReference type="PROSITE" id="PS00760">
    <property type="entry name" value="SPASE_I_2"/>
    <property type="match status" value="1"/>
</dbReference>
<dbReference type="PANTHER" id="PTHR12383">
    <property type="entry name" value="PROTEASE FAMILY S26 MITOCHONDRIAL INNER MEMBRANE PROTEASE-RELATED"/>
    <property type="match status" value="1"/>
</dbReference>
<name>A0A1X0QNS6_RHIZD</name>
<dbReference type="InterPro" id="IPR019758">
    <property type="entry name" value="Pept_S26A_signal_pept_1_CS"/>
</dbReference>
<comment type="subcellular location">
    <subcellularLocation>
        <location evidence="1">Mitochondrion inner membrane</location>
    </subcellularLocation>
</comment>
<dbReference type="SUPFAM" id="SSF51306">
    <property type="entry name" value="LexA/Signal peptidase"/>
    <property type="match status" value="1"/>
</dbReference>
<evidence type="ECO:0000256" key="4">
    <source>
        <dbReference type="ARBA" id="ARBA00023128"/>
    </source>
</evidence>
<evidence type="ECO:0000256" key="6">
    <source>
        <dbReference type="ARBA" id="ARBA00038445"/>
    </source>
</evidence>
<dbReference type="PANTHER" id="PTHR12383:SF16">
    <property type="entry name" value="MITOCHONDRIAL INNER MEMBRANE PROTEASE SUBUNIT 1"/>
    <property type="match status" value="1"/>
</dbReference>
<dbReference type="GO" id="GO:0042720">
    <property type="term" value="C:mitochondrial inner membrane peptidase complex"/>
    <property type="evidence" value="ECO:0007669"/>
    <property type="project" value="TreeGrafter"/>
</dbReference>
<dbReference type="InterPro" id="IPR019757">
    <property type="entry name" value="Pept_S26A_signal_pept_1_Lys-AS"/>
</dbReference>
<dbReference type="InterPro" id="IPR052064">
    <property type="entry name" value="Mito_IMP1_subunit"/>
</dbReference>
<dbReference type="Proteomes" id="UP000242414">
    <property type="component" value="Unassembled WGS sequence"/>
</dbReference>
<protein>
    <submittedName>
        <fullName evidence="9">LexA/Signal peptidase</fullName>
    </submittedName>
</protein>
<keyword evidence="3" id="KW-0378">Hydrolase</keyword>
<dbReference type="GO" id="GO:0006627">
    <property type="term" value="P:protein processing involved in protein targeting to mitochondrion"/>
    <property type="evidence" value="ECO:0007669"/>
    <property type="project" value="TreeGrafter"/>
</dbReference>
<evidence type="ECO:0000256" key="7">
    <source>
        <dbReference type="PIRSR" id="PIRSR600223-1"/>
    </source>
</evidence>
<organism evidence="9">
    <name type="scientific">Rhizopus microsporus var. microsporus</name>
    <dbReference type="NCBI Taxonomy" id="86635"/>
    <lineage>
        <taxon>Eukaryota</taxon>
        <taxon>Fungi</taxon>
        <taxon>Fungi incertae sedis</taxon>
        <taxon>Mucoromycota</taxon>
        <taxon>Mucoromycotina</taxon>
        <taxon>Mucoromycetes</taxon>
        <taxon>Mucorales</taxon>
        <taxon>Mucorineae</taxon>
        <taxon>Rhizopodaceae</taxon>
        <taxon>Rhizopus</taxon>
    </lineage>
</organism>
<proteinExistence type="inferred from homology"/>
<dbReference type="InterPro" id="IPR036286">
    <property type="entry name" value="LexA/Signal_pep-like_sf"/>
</dbReference>
<evidence type="ECO:0000256" key="3">
    <source>
        <dbReference type="ARBA" id="ARBA00022801"/>
    </source>
</evidence>
<evidence type="ECO:0000256" key="5">
    <source>
        <dbReference type="ARBA" id="ARBA00023136"/>
    </source>
</evidence>
<comment type="similarity">
    <text evidence="6">Belongs to the peptidase S26 family. IMP1 subfamily.</text>
</comment>
<evidence type="ECO:0000313" key="9">
    <source>
        <dbReference type="EMBL" id="ORE01394.1"/>
    </source>
</evidence>
<dbReference type="Pfam" id="PF10502">
    <property type="entry name" value="Peptidase_S26"/>
    <property type="match status" value="2"/>
</dbReference>
<dbReference type="GO" id="GO:0004252">
    <property type="term" value="F:serine-type endopeptidase activity"/>
    <property type="evidence" value="ECO:0007669"/>
    <property type="project" value="InterPro"/>
</dbReference>
<dbReference type="PRINTS" id="PR00727">
    <property type="entry name" value="LEADERPTASE"/>
</dbReference>